<dbReference type="GO" id="GO:0031966">
    <property type="term" value="C:mitochondrial membrane"/>
    <property type="evidence" value="ECO:0007669"/>
    <property type="project" value="UniProtKB-SubCell"/>
</dbReference>
<comment type="caution">
    <text evidence="9">The sequence shown here is derived from an EMBL/GenBank/DDBJ whole genome shotgun (WGS) entry which is preliminary data.</text>
</comment>
<organism evidence="9 10">
    <name type="scientific">Chaetomidium leptoderma</name>
    <dbReference type="NCBI Taxonomy" id="669021"/>
    <lineage>
        <taxon>Eukaryota</taxon>
        <taxon>Fungi</taxon>
        <taxon>Dikarya</taxon>
        <taxon>Ascomycota</taxon>
        <taxon>Pezizomycotina</taxon>
        <taxon>Sordariomycetes</taxon>
        <taxon>Sordariomycetidae</taxon>
        <taxon>Sordariales</taxon>
        <taxon>Chaetomiaceae</taxon>
        <taxon>Chaetomidium</taxon>
    </lineage>
</organism>
<evidence type="ECO:0000256" key="4">
    <source>
        <dbReference type="ARBA" id="ARBA00022737"/>
    </source>
</evidence>
<evidence type="ECO:0000313" key="10">
    <source>
        <dbReference type="Proteomes" id="UP001302745"/>
    </source>
</evidence>
<dbReference type="EMBL" id="MU856973">
    <property type="protein sequence ID" value="KAK4152482.1"/>
    <property type="molecule type" value="Genomic_DNA"/>
</dbReference>
<evidence type="ECO:0000256" key="7">
    <source>
        <dbReference type="ARBA" id="ARBA00023136"/>
    </source>
</evidence>
<reference evidence="9" key="1">
    <citation type="journal article" date="2023" name="Mol. Phylogenet. Evol.">
        <title>Genome-scale phylogeny and comparative genomics of the fungal order Sordariales.</title>
        <authorList>
            <person name="Hensen N."/>
            <person name="Bonometti L."/>
            <person name="Westerberg I."/>
            <person name="Brannstrom I.O."/>
            <person name="Guillou S."/>
            <person name="Cros-Aarteil S."/>
            <person name="Calhoun S."/>
            <person name="Haridas S."/>
            <person name="Kuo A."/>
            <person name="Mondo S."/>
            <person name="Pangilinan J."/>
            <person name="Riley R."/>
            <person name="LaButti K."/>
            <person name="Andreopoulos B."/>
            <person name="Lipzen A."/>
            <person name="Chen C."/>
            <person name="Yan M."/>
            <person name="Daum C."/>
            <person name="Ng V."/>
            <person name="Clum A."/>
            <person name="Steindorff A."/>
            <person name="Ohm R.A."/>
            <person name="Martin F."/>
            <person name="Silar P."/>
            <person name="Natvig D.O."/>
            <person name="Lalanne C."/>
            <person name="Gautier V."/>
            <person name="Ament-Velasquez S.L."/>
            <person name="Kruys A."/>
            <person name="Hutchinson M.I."/>
            <person name="Powell A.J."/>
            <person name="Barry K."/>
            <person name="Miller A.N."/>
            <person name="Grigoriev I.V."/>
            <person name="Debuchy R."/>
            <person name="Gladieux P."/>
            <person name="Hiltunen Thoren M."/>
            <person name="Johannesson H."/>
        </authorList>
    </citation>
    <scope>NUCLEOTIDE SEQUENCE</scope>
    <source>
        <strain evidence="9">CBS 538.74</strain>
    </source>
</reference>
<dbReference type="AlphaFoldDB" id="A0AAN6ZVJ0"/>
<keyword evidence="5" id="KW-0999">Mitochondrion inner membrane</keyword>
<dbReference type="Pfam" id="PF00153">
    <property type="entry name" value="Mito_carr"/>
    <property type="match status" value="1"/>
</dbReference>
<name>A0AAN6ZVJ0_9PEZI</name>
<keyword evidence="7" id="KW-0472">Membrane</keyword>
<keyword evidence="3" id="KW-0812">Transmembrane</keyword>
<evidence type="ECO:0000256" key="5">
    <source>
        <dbReference type="ARBA" id="ARBA00022792"/>
    </source>
</evidence>
<evidence type="ECO:0000256" key="8">
    <source>
        <dbReference type="SAM" id="MobiDB-lite"/>
    </source>
</evidence>
<feature type="compositionally biased region" description="Polar residues" evidence="8">
    <location>
        <begin position="149"/>
        <end position="165"/>
    </location>
</feature>
<evidence type="ECO:0000256" key="2">
    <source>
        <dbReference type="ARBA" id="ARBA00004325"/>
    </source>
</evidence>
<evidence type="ECO:0000256" key="3">
    <source>
        <dbReference type="ARBA" id="ARBA00022692"/>
    </source>
</evidence>
<gene>
    <name evidence="9" type="ORF">C8A00DRAFT_16229</name>
</gene>
<dbReference type="SUPFAM" id="SSF103506">
    <property type="entry name" value="Mitochondrial carrier"/>
    <property type="match status" value="1"/>
</dbReference>
<dbReference type="InterPro" id="IPR023395">
    <property type="entry name" value="MCP_dom_sf"/>
</dbReference>
<dbReference type="PANTHER" id="PTHR24089">
    <property type="entry name" value="SOLUTE CARRIER FAMILY 25"/>
    <property type="match status" value="1"/>
</dbReference>
<keyword evidence="10" id="KW-1185">Reference proteome</keyword>
<evidence type="ECO:0000256" key="6">
    <source>
        <dbReference type="ARBA" id="ARBA00022989"/>
    </source>
</evidence>
<comment type="subcellular location">
    <subcellularLocation>
        <location evidence="1">Membrane</location>
        <topology evidence="1">Multi-pass membrane protein</topology>
    </subcellularLocation>
    <subcellularLocation>
        <location evidence="2">Mitochondrion membrane</location>
    </subcellularLocation>
</comment>
<sequence length="524" mass="56493">MAHHNDGVNPLRPYYIPPSIGEPPEVLPTPGPRAFAQANSTGRYASKARDIFSDIDYKNYEPSPSVVQTVKEVLDELLWKYTSVLMAQPFEVAKTIMQVRAQDDLGGLEAIAEAAGEARQRQASQRINMYDEGSHSHSDSDSDLDESAFFTSHQPRTPSPTLSRSKNPRRPTSESPRPSAKPVAAHQLAIRTPDSVLEVIAQLWHKEGAWGVWKGSNATFIYSVLQSLLENWSRSLLSALFNVPDLGLKNDMDRLVDIASPYPWASLCVAAAAAVVTGLILSPLDLVRTRLVITSTASRASRRTLSTLRSLPSYLCPSPLVVPTVLHALVHPLLTLSTPLVLRSHFMIDRELAPTTFSIAKFCSSTVALLLKLPLETVLRRGQVAVLASPAYVQQAASLQLQQQLQQQQGGRRLEEKSTTTGVVVAGGEMDTVVPVGRYAGVFGTMYAIVNEEGSRAVGGGAAAAAASRAAGRKGKGGPTTVAETVYRRGQGLDGLWRGWKVSWWGLVGLWAAGVLGGGGDGEF</sequence>
<proteinExistence type="predicted"/>
<feature type="region of interest" description="Disordered" evidence="8">
    <location>
        <begin position="131"/>
        <end position="185"/>
    </location>
</feature>
<accession>A0AAN6ZVJ0</accession>
<evidence type="ECO:0000313" key="9">
    <source>
        <dbReference type="EMBL" id="KAK4152482.1"/>
    </source>
</evidence>
<keyword evidence="6" id="KW-1133">Transmembrane helix</keyword>
<keyword evidence="4" id="KW-0677">Repeat</keyword>
<reference evidence="9" key="2">
    <citation type="submission" date="2023-05" db="EMBL/GenBank/DDBJ databases">
        <authorList>
            <consortium name="Lawrence Berkeley National Laboratory"/>
            <person name="Steindorff A."/>
            <person name="Hensen N."/>
            <person name="Bonometti L."/>
            <person name="Westerberg I."/>
            <person name="Brannstrom I.O."/>
            <person name="Guillou S."/>
            <person name="Cros-Aarteil S."/>
            <person name="Calhoun S."/>
            <person name="Haridas S."/>
            <person name="Kuo A."/>
            <person name="Mondo S."/>
            <person name="Pangilinan J."/>
            <person name="Riley R."/>
            <person name="Labutti K."/>
            <person name="Andreopoulos B."/>
            <person name="Lipzen A."/>
            <person name="Chen C."/>
            <person name="Yanf M."/>
            <person name="Daum C."/>
            <person name="Ng V."/>
            <person name="Clum A."/>
            <person name="Ohm R."/>
            <person name="Martin F."/>
            <person name="Silar P."/>
            <person name="Natvig D."/>
            <person name="Lalanne C."/>
            <person name="Gautier V."/>
            <person name="Ament-Velasquez S.L."/>
            <person name="Kruys A."/>
            <person name="Hutchinson M.I."/>
            <person name="Powell A.J."/>
            <person name="Barry K."/>
            <person name="Miller A.N."/>
            <person name="Grigoriev I.V."/>
            <person name="Debuchy R."/>
            <person name="Gladieux P."/>
            <person name="Thoren M.H."/>
            <person name="Johannesson H."/>
        </authorList>
    </citation>
    <scope>NUCLEOTIDE SEQUENCE</scope>
    <source>
        <strain evidence="9">CBS 538.74</strain>
    </source>
</reference>
<dbReference type="Proteomes" id="UP001302745">
    <property type="component" value="Unassembled WGS sequence"/>
</dbReference>
<dbReference type="InterPro" id="IPR018108">
    <property type="entry name" value="MCP_transmembrane"/>
</dbReference>
<evidence type="ECO:0000256" key="1">
    <source>
        <dbReference type="ARBA" id="ARBA00004141"/>
    </source>
</evidence>
<keyword evidence="5" id="KW-0496">Mitochondrion</keyword>
<dbReference type="Gene3D" id="1.50.40.10">
    <property type="entry name" value="Mitochondrial carrier domain"/>
    <property type="match status" value="1"/>
</dbReference>
<protein>
    <submittedName>
        <fullName evidence="9">Mitochondrial fusion and transport protein ugo1</fullName>
    </submittedName>
</protein>